<dbReference type="EMBL" id="PGCP01000027">
    <property type="protein sequence ID" value="PJC92252.1"/>
    <property type="molecule type" value="Genomic_DNA"/>
</dbReference>
<sequence>MHRLIAILITMLSLSSAQADLLHYAEGFSHHSALLNETRQYSVYLPDDYAQKPSQRFPVLYLLDGEKFLLEVAGITQALRAGLNPAIPSLIIVAVHNTDRMRDYTPSHTMALPNGAPAGAGYAKTGGGPAFMQYLTKELRPLIEGRYRTTSPALLVGHSLGGLLTLDTVAKDEGEFQGYLSVDASLWFDYPHNYQRIERALTQPLKHASSLFIAVANNPYTPGFGRSEFHRDHLRQFAQSVTAGPGQNLHVTHRYYEEEDHHSVYHLAVYQGLQWLFQGYRLDLTPVVFNRQEVIGRYDALNRQLGSALKPERENLTDIRDKATRWPQMQIAPAEADALLKHYYGDNDK</sequence>
<dbReference type="Pfam" id="PF00756">
    <property type="entry name" value="Esterase"/>
    <property type="match status" value="1"/>
</dbReference>
<evidence type="ECO:0000313" key="5">
    <source>
        <dbReference type="Proteomes" id="UP000232060"/>
    </source>
</evidence>
<evidence type="ECO:0000313" key="4">
    <source>
        <dbReference type="EMBL" id="PJC92252.1"/>
    </source>
</evidence>
<accession>A0A2M8H6T4</accession>
<protein>
    <submittedName>
        <fullName evidence="4">Esterase</fullName>
    </submittedName>
</protein>
<organism evidence="4 5">
    <name type="scientific">Aeromonas lusitana</name>
    <dbReference type="NCBI Taxonomy" id="931529"/>
    <lineage>
        <taxon>Bacteria</taxon>
        <taxon>Pseudomonadati</taxon>
        <taxon>Pseudomonadota</taxon>
        <taxon>Gammaproteobacteria</taxon>
        <taxon>Aeromonadales</taxon>
        <taxon>Aeromonadaceae</taxon>
        <taxon>Aeromonas</taxon>
    </lineage>
</organism>
<evidence type="ECO:0000256" key="2">
    <source>
        <dbReference type="ARBA" id="ARBA00022801"/>
    </source>
</evidence>
<keyword evidence="3" id="KW-0732">Signal</keyword>
<dbReference type="InterPro" id="IPR052558">
    <property type="entry name" value="Siderophore_Hydrolase_D"/>
</dbReference>
<keyword evidence="5" id="KW-1185">Reference proteome</keyword>
<evidence type="ECO:0000256" key="1">
    <source>
        <dbReference type="ARBA" id="ARBA00005622"/>
    </source>
</evidence>
<feature type="chain" id="PRO_5014779699" evidence="3">
    <location>
        <begin position="20"/>
        <end position="349"/>
    </location>
</feature>
<dbReference type="SUPFAM" id="SSF53474">
    <property type="entry name" value="alpha/beta-Hydrolases"/>
    <property type="match status" value="1"/>
</dbReference>
<dbReference type="PANTHER" id="PTHR40841:SF2">
    <property type="entry name" value="SIDEROPHORE-DEGRADING ESTERASE (EUROFUNG)"/>
    <property type="match status" value="1"/>
</dbReference>
<dbReference type="Gene3D" id="3.40.50.1820">
    <property type="entry name" value="alpha/beta hydrolase"/>
    <property type="match status" value="1"/>
</dbReference>
<reference evidence="4 5" key="1">
    <citation type="submission" date="2017-11" db="EMBL/GenBank/DDBJ databases">
        <title>Draft genome sequence of environmental isolate Aeromonas lusitania sp. nov. MDC 2473.</title>
        <authorList>
            <person name="Colston S.M."/>
            <person name="Navarro A."/>
            <person name="Martinez-Murcia A.J."/>
            <person name="Graf J."/>
        </authorList>
    </citation>
    <scope>NUCLEOTIDE SEQUENCE [LARGE SCALE GENOMIC DNA]</scope>
    <source>
        <strain evidence="4 5">MDC 2473</strain>
    </source>
</reference>
<feature type="signal peptide" evidence="3">
    <location>
        <begin position="1"/>
        <end position="19"/>
    </location>
</feature>
<dbReference type="RefSeq" id="WP_100860829.1">
    <property type="nucleotide sequence ID" value="NZ_PGCP01000027.1"/>
</dbReference>
<evidence type="ECO:0000256" key="3">
    <source>
        <dbReference type="SAM" id="SignalP"/>
    </source>
</evidence>
<proteinExistence type="inferred from homology"/>
<comment type="similarity">
    <text evidence="1">Belongs to the esterase D family.</text>
</comment>
<gene>
    <name evidence="4" type="ORF">CUC44_15740</name>
</gene>
<dbReference type="InterPro" id="IPR000801">
    <property type="entry name" value="Esterase-like"/>
</dbReference>
<dbReference type="OrthoDB" id="9784036at2"/>
<dbReference type="InterPro" id="IPR029058">
    <property type="entry name" value="AB_hydrolase_fold"/>
</dbReference>
<dbReference type="Proteomes" id="UP000232060">
    <property type="component" value="Unassembled WGS sequence"/>
</dbReference>
<dbReference type="PANTHER" id="PTHR40841">
    <property type="entry name" value="SIDEROPHORE TRIACETYLFUSARININE C ESTERASE"/>
    <property type="match status" value="1"/>
</dbReference>
<dbReference type="AlphaFoldDB" id="A0A2M8H6T4"/>
<dbReference type="GO" id="GO:0016788">
    <property type="term" value="F:hydrolase activity, acting on ester bonds"/>
    <property type="evidence" value="ECO:0007669"/>
    <property type="project" value="TreeGrafter"/>
</dbReference>
<keyword evidence="2" id="KW-0378">Hydrolase</keyword>
<name>A0A2M8H6T4_9GAMM</name>
<comment type="caution">
    <text evidence="4">The sequence shown here is derived from an EMBL/GenBank/DDBJ whole genome shotgun (WGS) entry which is preliminary data.</text>
</comment>